<protein>
    <recommendedName>
        <fullName evidence="1">Ycf2 N-terminal domain-containing protein</fullName>
    </recommendedName>
</protein>
<organism evidence="2 3">
    <name type="scientific">Lupinus albus</name>
    <name type="common">White lupine</name>
    <name type="synonym">Lupinus termis</name>
    <dbReference type="NCBI Taxonomy" id="3870"/>
    <lineage>
        <taxon>Eukaryota</taxon>
        <taxon>Viridiplantae</taxon>
        <taxon>Streptophyta</taxon>
        <taxon>Embryophyta</taxon>
        <taxon>Tracheophyta</taxon>
        <taxon>Spermatophyta</taxon>
        <taxon>Magnoliopsida</taxon>
        <taxon>eudicotyledons</taxon>
        <taxon>Gunneridae</taxon>
        <taxon>Pentapetalae</taxon>
        <taxon>rosids</taxon>
        <taxon>fabids</taxon>
        <taxon>Fabales</taxon>
        <taxon>Fabaceae</taxon>
        <taxon>Papilionoideae</taxon>
        <taxon>50 kb inversion clade</taxon>
        <taxon>genistoids sensu lato</taxon>
        <taxon>core genistoids</taxon>
        <taxon>Genisteae</taxon>
        <taxon>Lupinus</taxon>
    </lineage>
</organism>
<keyword evidence="3" id="KW-1185">Reference proteome</keyword>
<evidence type="ECO:0000259" key="1">
    <source>
        <dbReference type="Pfam" id="PF05695"/>
    </source>
</evidence>
<dbReference type="AlphaFoldDB" id="A0A6A4N774"/>
<dbReference type="OrthoDB" id="1669967at2759"/>
<sequence length="143" mass="17425">MVQWKPFLLDGHYIFQKSKFSINGGTISPFLFNKIPKWMIDSFYTRKNRRKSFDNSNSYFSMIAQDQANWLYPVKPFHSSSLISFFYKENRLRLLNNRCHFYFNCNNRFPFYVENACINNYDFTYGQFLNILFIRNKIFFVQC</sequence>
<proteinExistence type="predicted"/>
<evidence type="ECO:0000313" key="3">
    <source>
        <dbReference type="Proteomes" id="UP000447434"/>
    </source>
</evidence>
<dbReference type="Pfam" id="PF05695">
    <property type="entry name" value="Ycf2"/>
    <property type="match status" value="1"/>
</dbReference>
<gene>
    <name evidence="2" type="ORF">Lalb_Chr25g0281941</name>
</gene>
<dbReference type="EMBL" id="WOCE01000025">
    <property type="protein sequence ID" value="KAE9584781.1"/>
    <property type="molecule type" value="Genomic_DNA"/>
</dbReference>
<comment type="caution">
    <text evidence="2">The sequence shown here is derived from an EMBL/GenBank/DDBJ whole genome shotgun (WGS) entry which is preliminary data.</text>
</comment>
<dbReference type="Proteomes" id="UP000447434">
    <property type="component" value="Chromosome 25"/>
</dbReference>
<name>A0A6A4N774_LUPAL</name>
<feature type="domain" description="Ycf2 N-terminal" evidence="1">
    <location>
        <begin position="3"/>
        <end position="140"/>
    </location>
</feature>
<reference evidence="3" key="1">
    <citation type="journal article" date="2020" name="Nat. Commun.">
        <title>Genome sequence of the cluster root forming white lupin.</title>
        <authorList>
            <person name="Hufnagel B."/>
            <person name="Marques A."/>
            <person name="Soriano A."/>
            <person name="Marques L."/>
            <person name="Divol F."/>
            <person name="Doumas P."/>
            <person name="Sallet E."/>
            <person name="Mancinotti D."/>
            <person name="Carrere S."/>
            <person name="Marande W."/>
            <person name="Arribat S."/>
            <person name="Keller J."/>
            <person name="Huneau C."/>
            <person name="Blein T."/>
            <person name="Aime D."/>
            <person name="Laguerre M."/>
            <person name="Taylor J."/>
            <person name="Schubert V."/>
            <person name="Nelson M."/>
            <person name="Geu-Flores F."/>
            <person name="Crespi M."/>
            <person name="Gallardo-Guerrero K."/>
            <person name="Delaux P.-M."/>
            <person name="Salse J."/>
            <person name="Berges H."/>
            <person name="Guyot R."/>
            <person name="Gouzy J."/>
            <person name="Peret B."/>
        </authorList>
    </citation>
    <scope>NUCLEOTIDE SEQUENCE [LARGE SCALE GENOMIC DNA]</scope>
    <source>
        <strain evidence="3">cv. Amiga</strain>
    </source>
</reference>
<dbReference type="InterPro" id="IPR056777">
    <property type="entry name" value="Ycf2_N"/>
</dbReference>
<evidence type="ECO:0000313" key="2">
    <source>
        <dbReference type="EMBL" id="KAE9584781.1"/>
    </source>
</evidence>
<accession>A0A6A4N774</accession>